<gene>
    <name evidence="1" type="ORF">SEMRO_1459_G274520.1</name>
</gene>
<comment type="caution">
    <text evidence="1">The sequence shown here is derived from an EMBL/GenBank/DDBJ whole genome shotgun (WGS) entry which is preliminary data.</text>
</comment>
<sequence length="292" mass="32150">MRLYGIDHYNALRVAVSPDGKHVYATVGNEMFYMSGVAHDGGWKAIPGGFKQVQVGDNGILYGVDQYNNAFKRDPGSLKSTFLKGGKNKRFVAANGLGNLIFALDEGTNAASLFRFSTGHWVGAVNTQFVSRTQGFWNFALNYAGSIFAGCSAAHHSQLWGLYRTNYNGFTEFSNFYHIPLPAGVDGCLNVAIGNFDDLWLVDRKYKLHRGKMGMISGQQTATTFNWEVLEGMRVSQVAVTKDGQVYGVTLDGHGILHCPKDNPATDFESRCEYLHGPKGTIPDTSYDFDIL</sequence>
<organism evidence="1 2">
    <name type="scientific">Seminavis robusta</name>
    <dbReference type="NCBI Taxonomy" id="568900"/>
    <lineage>
        <taxon>Eukaryota</taxon>
        <taxon>Sar</taxon>
        <taxon>Stramenopiles</taxon>
        <taxon>Ochrophyta</taxon>
        <taxon>Bacillariophyta</taxon>
        <taxon>Bacillariophyceae</taxon>
        <taxon>Bacillariophycidae</taxon>
        <taxon>Naviculales</taxon>
        <taxon>Naviculaceae</taxon>
        <taxon>Seminavis</taxon>
    </lineage>
</organism>
<dbReference type="InterPro" id="IPR006624">
    <property type="entry name" value="Beta-propeller_rpt_TECPR"/>
</dbReference>
<dbReference type="SMART" id="SM00706">
    <property type="entry name" value="TECPR"/>
    <property type="match status" value="2"/>
</dbReference>
<protein>
    <submittedName>
        <fullName evidence="1">Uncharacterized protein</fullName>
    </submittedName>
</protein>
<dbReference type="EMBL" id="CAICTM010001457">
    <property type="protein sequence ID" value="CAB9523817.1"/>
    <property type="molecule type" value="Genomic_DNA"/>
</dbReference>
<evidence type="ECO:0000313" key="1">
    <source>
        <dbReference type="EMBL" id="CAB9523817.1"/>
    </source>
</evidence>
<reference evidence="1" key="1">
    <citation type="submission" date="2020-06" db="EMBL/GenBank/DDBJ databases">
        <authorList>
            <consortium name="Plant Systems Biology data submission"/>
        </authorList>
    </citation>
    <scope>NUCLEOTIDE SEQUENCE</scope>
    <source>
        <strain evidence="1">D6</strain>
    </source>
</reference>
<dbReference type="SUPFAM" id="SSF63829">
    <property type="entry name" value="Calcium-dependent phosphotriesterase"/>
    <property type="match status" value="1"/>
</dbReference>
<dbReference type="AlphaFoldDB" id="A0A9N8EMF2"/>
<accession>A0A9N8EMF2</accession>
<proteinExistence type="predicted"/>
<keyword evidence="2" id="KW-1185">Reference proteome</keyword>
<name>A0A9N8EMF2_9STRA</name>
<dbReference type="Proteomes" id="UP001153069">
    <property type="component" value="Unassembled WGS sequence"/>
</dbReference>
<evidence type="ECO:0000313" key="2">
    <source>
        <dbReference type="Proteomes" id="UP001153069"/>
    </source>
</evidence>